<dbReference type="RefSeq" id="WP_184829903.1">
    <property type="nucleotide sequence ID" value="NZ_BMTK01000066.1"/>
</dbReference>
<evidence type="ECO:0000313" key="2">
    <source>
        <dbReference type="EMBL" id="MBB4903704.1"/>
    </source>
</evidence>
<dbReference type="Proteomes" id="UP000579523">
    <property type="component" value="Unassembled WGS sequence"/>
</dbReference>
<protein>
    <submittedName>
        <fullName evidence="2">Uncharacterized protein</fullName>
    </submittedName>
</protein>
<dbReference type="AlphaFoldDB" id="A0A7W7VB71"/>
<feature type="compositionally biased region" description="Basic and acidic residues" evidence="1">
    <location>
        <begin position="71"/>
        <end position="81"/>
    </location>
</feature>
<reference evidence="2 3" key="1">
    <citation type="submission" date="2020-08" db="EMBL/GenBank/DDBJ databases">
        <title>Genomic Encyclopedia of Type Strains, Phase III (KMG-III): the genomes of soil and plant-associated and newly described type strains.</title>
        <authorList>
            <person name="Whitman W."/>
        </authorList>
    </citation>
    <scope>NUCLEOTIDE SEQUENCE [LARGE SCALE GENOMIC DNA]</scope>
    <source>
        <strain evidence="2 3">CECT 3273</strain>
    </source>
</reference>
<sequence>MITEEAPAATLIPFTVLLLLPLVMTAGPFTLCKRAPGHVPDGDGIAASYVYATQRKNDDGHLQRSGYRPVRRSERRWPGPS</sequence>
<evidence type="ECO:0000256" key="1">
    <source>
        <dbReference type="SAM" id="MobiDB-lite"/>
    </source>
</evidence>
<gene>
    <name evidence="2" type="ORF">FHS37_007801</name>
</gene>
<accession>A0A7W7VB71</accession>
<keyword evidence="3" id="KW-1185">Reference proteome</keyword>
<comment type="caution">
    <text evidence="2">The sequence shown here is derived from an EMBL/GenBank/DDBJ whole genome shotgun (WGS) entry which is preliminary data.</text>
</comment>
<organism evidence="2 3">
    <name type="scientific">Streptomyces griseomycini</name>
    <dbReference type="NCBI Taxonomy" id="66895"/>
    <lineage>
        <taxon>Bacteria</taxon>
        <taxon>Bacillati</taxon>
        <taxon>Actinomycetota</taxon>
        <taxon>Actinomycetes</taxon>
        <taxon>Kitasatosporales</taxon>
        <taxon>Streptomycetaceae</taxon>
        <taxon>Streptomyces</taxon>
    </lineage>
</organism>
<evidence type="ECO:0000313" key="3">
    <source>
        <dbReference type="Proteomes" id="UP000579523"/>
    </source>
</evidence>
<feature type="region of interest" description="Disordered" evidence="1">
    <location>
        <begin position="56"/>
        <end position="81"/>
    </location>
</feature>
<proteinExistence type="predicted"/>
<name>A0A7W7VB71_9ACTN</name>
<dbReference type="EMBL" id="JACHJI010000040">
    <property type="protein sequence ID" value="MBB4903704.1"/>
    <property type="molecule type" value="Genomic_DNA"/>
</dbReference>